<name>A0AA94EV75_9PSED</name>
<evidence type="ECO:0000313" key="1">
    <source>
        <dbReference type="EMBL" id="RVD79902.1"/>
    </source>
</evidence>
<sequence length="40" mass="4591">MKRQLLPLPSREAKNVQQAEQIPAFVYNALLSRIVKGLNR</sequence>
<dbReference type="AlphaFoldDB" id="A0AA94EV75"/>
<dbReference type="Proteomes" id="UP000288002">
    <property type="component" value="Unassembled WGS sequence"/>
</dbReference>
<gene>
    <name evidence="1" type="ORF">A9HBioS_0426</name>
</gene>
<accession>A0AA94EV75</accession>
<dbReference type="RefSeq" id="WP_274658092.1">
    <property type="nucleotide sequence ID" value="NZ_MKWS01000001.1"/>
</dbReference>
<proteinExistence type="predicted"/>
<protein>
    <submittedName>
        <fullName evidence="1">Uncharacterized protein</fullName>
    </submittedName>
</protein>
<comment type="caution">
    <text evidence="1">The sequence shown here is derived from an EMBL/GenBank/DDBJ whole genome shotgun (WGS) entry which is preliminary data.</text>
</comment>
<reference evidence="1 2" key="1">
    <citation type="submission" date="2016-10" db="EMBL/GenBank/DDBJ databases">
        <title>Search of new enzymes for the oxidation of sulfur compounds.</title>
        <authorList>
            <person name="Novo A."/>
            <person name="Moreira I.S."/>
            <person name="Castro P.M."/>
        </authorList>
    </citation>
    <scope>NUCLEOTIDE SEQUENCE [LARGE SCALE GENOMIC DNA]</scope>
    <source>
        <strain evidence="1 2">A9</strain>
    </source>
</reference>
<dbReference type="EMBL" id="MKWS01000001">
    <property type="protein sequence ID" value="RVD79902.1"/>
    <property type="molecule type" value="Genomic_DNA"/>
</dbReference>
<organism evidence="1 2">
    <name type="scientific">Pseudomonas koreensis</name>
    <dbReference type="NCBI Taxonomy" id="198620"/>
    <lineage>
        <taxon>Bacteria</taxon>
        <taxon>Pseudomonadati</taxon>
        <taxon>Pseudomonadota</taxon>
        <taxon>Gammaproteobacteria</taxon>
        <taxon>Pseudomonadales</taxon>
        <taxon>Pseudomonadaceae</taxon>
        <taxon>Pseudomonas</taxon>
    </lineage>
</organism>
<evidence type="ECO:0000313" key="2">
    <source>
        <dbReference type="Proteomes" id="UP000288002"/>
    </source>
</evidence>